<dbReference type="Proteomes" id="UP000003861">
    <property type="component" value="Unassembled WGS sequence"/>
</dbReference>
<dbReference type="STRING" id="1033806.HTIA_0975"/>
<protein>
    <submittedName>
        <fullName evidence="3">Uncharacterized protein</fullName>
    </submittedName>
</protein>
<dbReference type="AlphaFoldDB" id="F7PPS6"/>
<evidence type="ECO:0000313" key="4">
    <source>
        <dbReference type="Proteomes" id="UP000003861"/>
    </source>
</evidence>
<dbReference type="Pfam" id="PF20126">
    <property type="entry name" value="TumE"/>
    <property type="match status" value="1"/>
</dbReference>
<evidence type="ECO:0000313" key="2">
    <source>
        <dbReference type="EMBL" id="CCQ33113.1"/>
    </source>
</evidence>
<sequence>MAGAGAPIDGAILEDFRDRARTHELVESVRTDRTGGTPSMLVVEFDTDRYPSHVTEASLETQWYRNDDYNFHYVETHTPDGVWQCQWDRLPNPHTNRTHVHPPPGARSSDAIPDDPDERHPGYMFTRTFANVRDRINALWERRE</sequence>
<dbReference type="GeneID" id="23800464"/>
<accession>F7PPS6</accession>
<gene>
    <name evidence="3" type="ORF">HLRTI_003348</name>
    <name evidence="2" type="ORF">HTIA_0975</name>
</gene>
<feature type="region of interest" description="Disordered" evidence="1">
    <location>
        <begin position="89"/>
        <end position="123"/>
    </location>
</feature>
<dbReference type="eggNOG" id="arCOG06153">
    <property type="taxonomic scope" value="Archaea"/>
</dbReference>
<dbReference type="HOGENOM" id="CLU_145175_0_0_2"/>
<reference evidence="3 4" key="1">
    <citation type="journal article" date="2011" name="J. Bacteriol.">
        <title>Genome sequence of Halorhabdus tiamatea, the first archaeon isolated from a deep-sea anoxic brine lake.</title>
        <authorList>
            <person name="Antunes A."/>
            <person name="Alam I."/>
            <person name="Bajic V.B."/>
            <person name="Stingl U."/>
        </authorList>
    </citation>
    <scope>NUCLEOTIDE SEQUENCE [LARGE SCALE GENOMIC DNA]</scope>
    <source>
        <strain evidence="3 4">SARL4B</strain>
    </source>
</reference>
<proteinExistence type="predicted"/>
<evidence type="ECO:0000256" key="1">
    <source>
        <dbReference type="SAM" id="MobiDB-lite"/>
    </source>
</evidence>
<dbReference type="EMBL" id="AFNT02000062">
    <property type="protein sequence ID" value="ERJ04703.1"/>
    <property type="molecule type" value="Genomic_DNA"/>
</dbReference>
<dbReference type="KEGG" id="hti:HTIA_0975"/>
<dbReference type="OrthoDB" id="202777at2157"/>
<reference evidence="2 5" key="3">
    <citation type="journal article" date="2014" name="Environ. Microbiol.">
        <title>Halorhabdus tiamatea: proteogenomics and glycosidase activity measurements identify the first cultivated euryarchaeon from a deep-sea anoxic brine lake as potential polysaccharide degrader.</title>
        <authorList>
            <person name="Werner J."/>
            <person name="Ferrer M."/>
            <person name="Michel G."/>
            <person name="Mann A.J."/>
            <person name="Huang S."/>
            <person name="Juarez S."/>
            <person name="Ciordia S."/>
            <person name="Albar J.P."/>
            <person name="Alcaide M."/>
            <person name="La Cono V."/>
            <person name="Yakimov M.M."/>
            <person name="Antunes A."/>
            <person name="Taborda M."/>
            <person name="Da Costa M.S."/>
            <person name="Amann R.I."/>
            <person name="Gloeckner F.O."/>
            <person name="Golyshina O.V."/>
            <person name="Golyshin P.N."/>
            <person name="Teeling H."/>
        </authorList>
    </citation>
    <scope>NUCLEOTIDE SEQUENCE [LARGE SCALE GENOMIC DNA]</scope>
    <source>
        <strain evidence="5">SARL4B</strain>
        <strain evidence="2">Type strain: SARL4B</strain>
    </source>
</reference>
<keyword evidence="5" id="KW-1185">Reference proteome</keyword>
<organism evidence="3 4">
    <name type="scientific">Halorhabdus tiamatea SARL4B</name>
    <dbReference type="NCBI Taxonomy" id="1033806"/>
    <lineage>
        <taxon>Archaea</taxon>
        <taxon>Methanobacteriati</taxon>
        <taxon>Methanobacteriota</taxon>
        <taxon>Stenosarchaea group</taxon>
        <taxon>Halobacteria</taxon>
        <taxon>Halobacteriales</taxon>
        <taxon>Haloarculaceae</taxon>
        <taxon>Halorhabdus</taxon>
    </lineage>
</organism>
<dbReference type="Proteomes" id="UP000015381">
    <property type="component" value="Chromosome I"/>
</dbReference>
<evidence type="ECO:0000313" key="5">
    <source>
        <dbReference type="Proteomes" id="UP000015381"/>
    </source>
</evidence>
<evidence type="ECO:0000313" key="3">
    <source>
        <dbReference type="EMBL" id="ERJ04703.1"/>
    </source>
</evidence>
<dbReference type="EMBL" id="HF571520">
    <property type="protein sequence ID" value="CCQ33113.1"/>
    <property type="molecule type" value="Genomic_DNA"/>
</dbReference>
<dbReference type="RefSeq" id="WP_008528138.1">
    <property type="nucleotide sequence ID" value="NC_021921.1"/>
</dbReference>
<reference evidence="3 4" key="2">
    <citation type="journal article" date="2013" name="PLoS ONE">
        <title>INDIGO - INtegrated Data Warehouse of MIcrobial GenOmes with Examples from the Red Sea Extremophiles.</title>
        <authorList>
            <person name="Alam I."/>
            <person name="Antunes A."/>
            <person name="Kamau A.A."/>
            <person name="Ba Alawi W."/>
            <person name="Kalkatawi M."/>
            <person name="Stingl U."/>
            <person name="Bajic V.B."/>
        </authorList>
    </citation>
    <scope>NUCLEOTIDE SEQUENCE [LARGE SCALE GENOMIC DNA]</scope>
    <source>
        <strain evidence="3 4">SARL4B</strain>
    </source>
</reference>
<name>F7PPS6_9EURY</name>
<dbReference type="InterPro" id="IPR045397">
    <property type="entry name" value="TumE-like"/>
</dbReference>